<gene>
    <name evidence="1" type="ORF">R0G89_04325</name>
</gene>
<accession>A0AAW8YFC6</accession>
<reference evidence="1" key="1">
    <citation type="journal article" date="2023" name="PeerJ">
        <title>Selection and evaluation of lactic acid bacteria from chicken feces in Thailand as potential probiotics.</title>
        <authorList>
            <person name="Khurajog B."/>
            <person name="Disastra Y."/>
            <person name="Lawwyne L.D."/>
            <person name="Sirichokchatchawan W."/>
            <person name="Niyomtham W."/>
            <person name="Yindee J."/>
            <person name="Hampson D.J."/>
            <person name="Prapasarakul N."/>
        </authorList>
    </citation>
    <scope>NUCLEOTIDE SEQUENCE</scope>
    <source>
        <strain evidence="1">BF9</strain>
    </source>
</reference>
<comment type="caution">
    <text evidence="1">The sequence shown here is derived from an EMBL/GenBank/DDBJ whole genome shotgun (WGS) entry which is preliminary data.</text>
</comment>
<dbReference type="RefSeq" id="WP_274583991.1">
    <property type="nucleotide sequence ID" value="NZ_JAQZRB010000182.1"/>
</dbReference>
<dbReference type="EMBL" id="JAWJAV010000002">
    <property type="protein sequence ID" value="MDV2620957.1"/>
    <property type="molecule type" value="Genomic_DNA"/>
</dbReference>
<name>A0AAW8YFC6_PEDAC</name>
<proteinExistence type="predicted"/>
<sequence length="61" mass="6911">MDEKILKKSFWCFAFNKAKTCAKSQLVPLNQKLTVGPDFGIMVNFQLMLANYPTLVTLSLN</sequence>
<evidence type="ECO:0000313" key="1">
    <source>
        <dbReference type="EMBL" id="MDV2620957.1"/>
    </source>
</evidence>
<dbReference type="Proteomes" id="UP001280897">
    <property type="component" value="Unassembled WGS sequence"/>
</dbReference>
<dbReference type="AlphaFoldDB" id="A0AAW8YFC6"/>
<organism evidence="1 2">
    <name type="scientific">Pediococcus acidilactici</name>
    <dbReference type="NCBI Taxonomy" id="1254"/>
    <lineage>
        <taxon>Bacteria</taxon>
        <taxon>Bacillati</taxon>
        <taxon>Bacillota</taxon>
        <taxon>Bacilli</taxon>
        <taxon>Lactobacillales</taxon>
        <taxon>Lactobacillaceae</taxon>
        <taxon>Pediococcus</taxon>
        <taxon>Pediococcus acidilactici group</taxon>
    </lineage>
</organism>
<protein>
    <submittedName>
        <fullName evidence="1">Uncharacterized protein</fullName>
    </submittedName>
</protein>
<evidence type="ECO:0000313" key="2">
    <source>
        <dbReference type="Proteomes" id="UP001280897"/>
    </source>
</evidence>
<reference evidence="1" key="2">
    <citation type="submission" date="2023-10" db="EMBL/GenBank/DDBJ databases">
        <authorList>
            <person name="Khurajog B."/>
        </authorList>
    </citation>
    <scope>NUCLEOTIDE SEQUENCE</scope>
    <source>
        <strain evidence="1">BF9</strain>
    </source>
</reference>